<evidence type="ECO:0000313" key="5">
    <source>
        <dbReference type="Proteomes" id="UP001141552"/>
    </source>
</evidence>
<dbReference type="AlphaFoldDB" id="A0A9Q0GEK0"/>
<dbReference type="InterPro" id="IPR006703">
    <property type="entry name" value="G_AIG1"/>
</dbReference>
<protein>
    <recommendedName>
        <fullName evidence="3">AIG1-type G domain-containing protein</fullName>
    </recommendedName>
</protein>
<dbReference type="PANTHER" id="PTHR10903">
    <property type="entry name" value="GTPASE, IMAP FAMILY MEMBER-RELATED"/>
    <property type="match status" value="1"/>
</dbReference>
<dbReference type="OrthoDB" id="1749233at2759"/>
<dbReference type="GO" id="GO:0005525">
    <property type="term" value="F:GTP binding"/>
    <property type="evidence" value="ECO:0007669"/>
    <property type="project" value="UniProtKB-KW"/>
</dbReference>
<evidence type="ECO:0000256" key="2">
    <source>
        <dbReference type="ARBA" id="ARBA00023134"/>
    </source>
</evidence>
<dbReference type="Gene3D" id="3.40.50.300">
    <property type="entry name" value="P-loop containing nucleotide triphosphate hydrolases"/>
    <property type="match status" value="1"/>
</dbReference>
<comment type="caution">
    <text evidence="4">The sequence shown here is derived from an EMBL/GenBank/DDBJ whole genome shotgun (WGS) entry which is preliminary data.</text>
</comment>
<keyword evidence="1" id="KW-0547">Nucleotide-binding</keyword>
<keyword evidence="2" id="KW-0342">GTP-binding</keyword>
<sequence>MARLFDGTNTIDEVSREIVRCMTLAKEGIHAFIMVLSTKSPFTEEDAKSIDHLQTLFGPGAVDRMVVVITGADAFNDYFEATRFLTTAPRHLK</sequence>
<keyword evidence="5" id="KW-1185">Reference proteome</keyword>
<dbReference type="Pfam" id="PF04548">
    <property type="entry name" value="AIG1"/>
    <property type="match status" value="1"/>
</dbReference>
<dbReference type="SUPFAM" id="SSF52540">
    <property type="entry name" value="P-loop containing nucleoside triphosphate hydrolases"/>
    <property type="match status" value="1"/>
</dbReference>
<evidence type="ECO:0000256" key="1">
    <source>
        <dbReference type="ARBA" id="ARBA00022741"/>
    </source>
</evidence>
<organism evidence="4 5">
    <name type="scientific">Turnera subulata</name>
    <dbReference type="NCBI Taxonomy" id="218843"/>
    <lineage>
        <taxon>Eukaryota</taxon>
        <taxon>Viridiplantae</taxon>
        <taxon>Streptophyta</taxon>
        <taxon>Embryophyta</taxon>
        <taxon>Tracheophyta</taxon>
        <taxon>Spermatophyta</taxon>
        <taxon>Magnoliopsida</taxon>
        <taxon>eudicotyledons</taxon>
        <taxon>Gunneridae</taxon>
        <taxon>Pentapetalae</taxon>
        <taxon>rosids</taxon>
        <taxon>fabids</taxon>
        <taxon>Malpighiales</taxon>
        <taxon>Passifloraceae</taxon>
        <taxon>Turnera</taxon>
    </lineage>
</organism>
<proteinExistence type="predicted"/>
<dbReference type="InterPro" id="IPR027417">
    <property type="entry name" value="P-loop_NTPase"/>
</dbReference>
<gene>
    <name evidence="4" type="ORF">Tsubulata_014314</name>
</gene>
<evidence type="ECO:0000259" key="3">
    <source>
        <dbReference type="Pfam" id="PF04548"/>
    </source>
</evidence>
<dbReference type="PANTHER" id="PTHR10903:SF184">
    <property type="entry name" value="GTP-BINDING PROTEIN A"/>
    <property type="match status" value="1"/>
</dbReference>
<reference evidence="4" key="1">
    <citation type="submission" date="2022-02" db="EMBL/GenBank/DDBJ databases">
        <authorList>
            <person name="Henning P.M."/>
            <person name="McCubbin A.G."/>
            <person name="Shore J.S."/>
        </authorList>
    </citation>
    <scope>NUCLEOTIDE SEQUENCE</scope>
    <source>
        <strain evidence="4">F60SS</strain>
        <tissue evidence="4">Leaves</tissue>
    </source>
</reference>
<dbReference type="InterPro" id="IPR045058">
    <property type="entry name" value="GIMA/IAN/Toc"/>
</dbReference>
<dbReference type="Proteomes" id="UP001141552">
    <property type="component" value="Unassembled WGS sequence"/>
</dbReference>
<feature type="domain" description="AIG1-type G" evidence="3">
    <location>
        <begin position="4"/>
        <end position="92"/>
    </location>
</feature>
<dbReference type="EMBL" id="JAKUCV010001180">
    <property type="protein sequence ID" value="KAJ4847387.1"/>
    <property type="molecule type" value="Genomic_DNA"/>
</dbReference>
<name>A0A9Q0GEK0_9ROSI</name>
<feature type="non-terminal residue" evidence="4">
    <location>
        <position position="93"/>
    </location>
</feature>
<reference evidence="4" key="2">
    <citation type="journal article" date="2023" name="Plants (Basel)">
        <title>Annotation of the Turnera subulata (Passifloraceae) Draft Genome Reveals the S-Locus Evolved after the Divergence of Turneroideae from Passifloroideae in a Stepwise Manner.</title>
        <authorList>
            <person name="Henning P.M."/>
            <person name="Roalson E.H."/>
            <person name="Mir W."/>
            <person name="McCubbin A.G."/>
            <person name="Shore J.S."/>
        </authorList>
    </citation>
    <scope>NUCLEOTIDE SEQUENCE</scope>
    <source>
        <strain evidence="4">F60SS</strain>
    </source>
</reference>
<evidence type="ECO:0000313" key="4">
    <source>
        <dbReference type="EMBL" id="KAJ4847387.1"/>
    </source>
</evidence>
<accession>A0A9Q0GEK0</accession>